<protein>
    <submittedName>
        <fullName evidence="2">Uncharacterized protein</fullName>
    </submittedName>
</protein>
<evidence type="ECO:0000256" key="1">
    <source>
        <dbReference type="SAM" id="MobiDB-lite"/>
    </source>
</evidence>
<gene>
    <name evidence="2" type="ORF">MENT_LOCUS36730</name>
</gene>
<reference evidence="2 3" key="1">
    <citation type="submission" date="2020-08" db="EMBL/GenBank/DDBJ databases">
        <authorList>
            <person name="Koutsovoulos G."/>
            <person name="Danchin GJ E."/>
        </authorList>
    </citation>
    <scope>NUCLEOTIDE SEQUENCE [LARGE SCALE GENOMIC DNA]</scope>
</reference>
<organism evidence="2 3">
    <name type="scientific">Meloidogyne enterolobii</name>
    <name type="common">Root-knot nematode worm</name>
    <name type="synonym">Meloidogyne mayaguensis</name>
    <dbReference type="NCBI Taxonomy" id="390850"/>
    <lineage>
        <taxon>Eukaryota</taxon>
        <taxon>Metazoa</taxon>
        <taxon>Ecdysozoa</taxon>
        <taxon>Nematoda</taxon>
        <taxon>Chromadorea</taxon>
        <taxon>Rhabditida</taxon>
        <taxon>Tylenchina</taxon>
        <taxon>Tylenchomorpha</taxon>
        <taxon>Tylenchoidea</taxon>
        <taxon>Meloidogynidae</taxon>
        <taxon>Meloidogyninae</taxon>
        <taxon>Meloidogyne</taxon>
    </lineage>
</organism>
<dbReference type="Proteomes" id="UP000580250">
    <property type="component" value="Unassembled WGS sequence"/>
</dbReference>
<sequence>MGDAEASIHLLTVNQERGGGGGQFDNQQDLTDIYNEVENIKQQVEDTTNRVEILESNSGDINNNVSTDKIEQLEEKFENLSQTMQDQEQKTLQIEEDLRRMDEGNNNNSFPSTSQNENRGDLSAQINKLERKINKIENSVGNIGQTRNGDRDFNTKIEKNMREINELKSQIRNLGNKIGNNNQNNHRGPNNNENGNRKIEMLENNLKTQNQKIEEIGREMRSKQMHNNNDNQVETMKRTIEQIRREMKENEVSLRDLMKIILSVGSGGKEKERIKKQKMIDGSGRYPITSISHPLAVPIIEIGNLYLYIDRIPGLRMGWVEKKVGSDFGSGF</sequence>
<dbReference type="EMBL" id="CAJEWN010000499">
    <property type="protein sequence ID" value="CAD2184383.1"/>
    <property type="molecule type" value="Genomic_DNA"/>
</dbReference>
<feature type="compositionally biased region" description="Polar residues" evidence="1">
    <location>
        <begin position="104"/>
        <end position="117"/>
    </location>
</feature>
<feature type="region of interest" description="Disordered" evidence="1">
    <location>
        <begin position="102"/>
        <end position="121"/>
    </location>
</feature>
<proteinExistence type="predicted"/>
<evidence type="ECO:0000313" key="2">
    <source>
        <dbReference type="EMBL" id="CAD2184383.1"/>
    </source>
</evidence>
<name>A0A6V7WB11_MELEN</name>
<dbReference type="AlphaFoldDB" id="A0A6V7WB11"/>
<evidence type="ECO:0000313" key="3">
    <source>
        <dbReference type="Proteomes" id="UP000580250"/>
    </source>
</evidence>
<accession>A0A6V7WB11</accession>
<comment type="caution">
    <text evidence="2">The sequence shown here is derived from an EMBL/GenBank/DDBJ whole genome shotgun (WGS) entry which is preliminary data.</text>
</comment>